<dbReference type="Gene3D" id="1.10.10.60">
    <property type="entry name" value="Homeodomain-like"/>
    <property type="match status" value="1"/>
</dbReference>
<dbReference type="Pfam" id="PF00440">
    <property type="entry name" value="TetR_N"/>
    <property type="match status" value="1"/>
</dbReference>
<dbReference type="EMBL" id="CADCTR010002873">
    <property type="protein sequence ID" value="CAA9372323.1"/>
    <property type="molecule type" value="Genomic_DNA"/>
</dbReference>
<feature type="DNA-binding region" description="H-T-H motif" evidence="4">
    <location>
        <begin position="31"/>
        <end position="50"/>
    </location>
</feature>
<reference evidence="6" key="1">
    <citation type="submission" date="2020-02" db="EMBL/GenBank/DDBJ databases">
        <authorList>
            <person name="Meier V. D."/>
        </authorList>
    </citation>
    <scope>NUCLEOTIDE SEQUENCE</scope>
    <source>
        <strain evidence="6">AVDCRST_MAG93</strain>
    </source>
</reference>
<evidence type="ECO:0000313" key="6">
    <source>
        <dbReference type="EMBL" id="CAA9372323.1"/>
    </source>
</evidence>
<evidence type="ECO:0000259" key="5">
    <source>
        <dbReference type="PROSITE" id="PS50977"/>
    </source>
</evidence>
<dbReference type="AlphaFoldDB" id="A0A6J4N1A4"/>
<dbReference type="PANTHER" id="PTHR30055">
    <property type="entry name" value="HTH-TYPE TRANSCRIPTIONAL REGULATOR RUTR"/>
    <property type="match status" value="1"/>
</dbReference>
<dbReference type="GO" id="GO:0000976">
    <property type="term" value="F:transcription cis-regulatory region binding"/>
    <property type="evidence" value="ECO:0007669"/>
    <property type="project" value="TreeGrafter"/>
</dbReference>
<keyword evidence="3" id="KW-0804">Transcription</keyword>
<dbReference type="Gene3D" id="1.10.357.10">
    <property type="entry name" value="Tetracycline Repressor, domain 2"/>
    <property type="match status" value="1"/>
</dbReference>
<dbReference type="PRINTS" id="PR00455">
    <property type="entry name" value="HTHTETR"/>
</dbReference>
<evidence type="ECO:0000256" key="4">
    <source>
        <dbReference type="PROSITE-ProRule" id="PRU00335"/>
    </source>
</evidence>
<sequence length="196" mass="21903">MLDDRPDNETRRRILDVAEQLFSERGYAAVRLRDIATAVGMRHASLYYYAPAGKEQLYVEVMERNFERHRAGLTEAVAGAGDDIRAQLHAVAHWLVSQPPLDFSRMQQADFPAIGEEQAHRLMRVAYDSLRLPIMTALERGVASGQVKVRNVELAAMGLVSLVESVHAIPHAYRTVPLEQVGGELVDMLLDGWLAN</sequence>
<gene>
    <name evidence="6" type="ORF">AVDCRST_MAG93-8517</name>
</gene>
<organism evidence="6">
    <name type="scientific">uncultured Chloroflexia bacterium</name>
    <dbReference type="NCBI Taxonomy" id="1672391"/>
    <lineage>
        <taxon>Bacteria</taxon>
        <taxon>Bacillati</taxon>
        <taxon>Chloroflexota</taxon>
        <taxon>Chloroflexia</taxon>
        <taxon>environmental samples</taxon>
    </lineage>
</organism>
<evidence type="ECO:0000256" key="2">
    <source>
        <dbReference type="ARBA" id="ARBA00023125"/>
    </source>
</evidence>
<dbReference type="InterPro" id="IPR050109">
    <property type="entry name" value="HTH-type_TetR-like_transc_reg"/>
</dbReference>
<evidence type="ECO:0000256" key="1">
    <source>
        <dbReference type="ARBA" id="ARBA00023015"/>
    </source>
</evidence>
<dbReference type="SUPFAM" id="SSF48498">
    <property type="entry name" value="Tetracyclin repressor-like, C-terminal domain"/>
    <property type="match status" value="1"/>
</dbReference>
<dbReference type="InterPro" id="IPR036271">
    <property type="entry name" value="Tet_transcr_reg_TetR-rel_C_sf"/>
</dbReference>
<dbReference type="PROSITE" id="PS50977">
    <property type="entry name" value="HTH_TETR_2"/>
    <property type="match status" value="1"/>
</dbReference>
<protein>
    <recommendedName>
        <fullName evidence="5">HTH tetR-type domain-containing protein</fullName>
    </recommendedName>
</protein>
<dbReference type="SUPFAM" id="SSF46689">
    <property type="entry name" value="Homeodomain-like"/>
    <property type="match status" value="1"/>
</dbReference>
<feature type="domain" description="HTH tetR-type" evidence="5">
    <location>
        <begin position="8"/>
        <end position="68"/>
    </location>
</feature>
<dbReference type="GO" id="GO:0003700">
    <property type="term" value="F:DNA-binding transcription factor activity"/>
    <property type="evidence" value="ECO:0007669"/>
    <property type="project" value="TreeGrafter"/>
</dbReference>
<keyword evidence="1" id="KW-0805">Transcription regulation</keyword>
<dbReference type="InterPro" id="IPR009057">
    <property type="entry name" value="Homeodomain-like_sf"/>
</dbReference>
<dbReference type="PANTHER" id="PTHR30055:SF234">
    <property type="entry name" value="HTH-TYPE TRANSCRIPTIONAL REGULATOR BETI"/>
    <property type="match status" value="1"/>
</dbReference>
<dbReference type="InterPro" id="IPR001647">
    <property type="entry name" value="HTH_TetR"/>
</dbReference>
<keyword evidence="2 4" id="KW-0238">DNA-binding</keyword>
<name>A0A6J4N1A4_9CHLR</name>
<accession>A0A6J4N1A4</accession>
<evidence type="ECO:0000256" key="3">
    <source>
        <dbReference type="ARBA" id="ARBA00023163"/>
    </source>
</evidence>
<proteinExistence type="predicted"/>